<dbReference type="InterPro" id="IPR003791">
    <property type="entry name" value="UPF0178"/>
</dbReference>
<dbReference type="Proteomes" id="UP000449710">
    <property type="component" value="Unassembled WGS sequence"/>
</dbReference>
<dbReference type="Pfam" id="PF02639">
    <property type="entry name" value="DUF188"/>
    <property type="match status" value="1"/>
</dbReference>
<dbReference type="AlphaFoldDB" id="A0AA43XIH4"/>
<dbReference type="PANTHER" id="PTHR35146:SF1">
    <property type="entry name" value="UPF0178 PROTEIN YAII"/>
    <property type="match status" value="1"/>
</dbReference>
<proteinExistence type="inferred from homology"/>
<sequence>MTKVQSPRRIWIDADGCPVVKETIALAKEYRLPVTLVKNHSIQLESDYATIVTVEVSRDAADFYILTRMHPEDIVVTQDNGLCAMVISKKGHCIDQNGKIITEDQIHFLLQSRHVSRKERMQNLKGPKIKKREDRDNLLFTTALKKLLTETTPGSS</sequence>
<name>A0AA43XIH4_9CLOT</name>
<gene>
    <name evidence="2" type="ORF">ISALK_00235</name>
</gene>
<organism evidence="2 3">
    <name type="scientific">Isachenkonia alkalipeptolytica</name>
    <dbReference type="NCBI Taxonomy" id="2565777"/>
    <lineage>
        <taxon>Bacteria</taxon>
        <taxon>Bacillati</taxon>
        <taxon>Bacillota</taxon>
        <taxon>Clostridia</taxon>
        <taxon>Eubacteriales</taxon>
        <taxon>Clostridiaceae</taxon>
        <taxon>Isachenkonia</taxon>
    </lineage>
</organism>
<evidence type="ECO:0000313" key="2">
    <source>
        <dbReference type="EMBL" id="NBG86916.1"/>
    </source>
</evidence>
<dbReference type="RefSeq" id="WP_160718225.1">
    <property type="nucleotide sequence ID" value="NZ_SUMG01000001.1"/>
</dbReference>
<comment type="caution">
    <text evidence="2">The sequence shown here is derived from an EMBL/GenBank/DDBJ whole genome shotgun (WGS) entry which is preliminary data.</text>
</comment>
<protein>
    <submittedName>
        <fullName evidence="2">YaiI/YqxD family protein</fullName>
    </submittedName>
</protein>
<dbReference type="PANTHER" id="PTHR35146">
    <property type="entry name" value="UPF0178 PROTEIN YAII"/>
    <property type="match status" value="1"/>
</dbReference>
<dbReference type="EMBL" id="SUMG01000001">
    <property type="protein sequence ID" value="NBG86916.1"/>
    <property type="molecule type" value="Genomic_DNA"/>
</dbReference>
<accession>A0AA43XIH4</accession>
<reference evidence="2 3" key="1">
    <citation type="submission" date="2019-04" db="EMBL/GenBank/DDBJ databases">
        <title>Isachenkonia alkalipeptolytica gen. nov. sp. nov. a new anaerobic, alkiliphilic organothrophic bacterium capable to reduce synthesized ferrihydrite isolated from a soda lake.</title>
        <authorList>
            <person name="Toshchakov S.V."/>
            <person name="Zavarzina D.G."/>
            <person name="Zhilina T.N."/>
            <person name="Kostrikina N.A."/>
            <person name="Kublanov I.V."/>
        </authorList>
    </citation>
    <scope>NUCLEOTIDE SEQUENCE [LARGE SCALE GENOMIC DNA]</scope>
    <source>
        <strain evidence="2 3">Z-1701</strain>
    </source>
</reference>
<evidence type="ECO:0000256" key="1">
    <source>
        <dbReference type="ARBA" id="ARBA00008522"/>
    </source>
</evidence>
<comment type="similarity">
    <text evidence="1">Belongs to the UPF0178 family.</text>
</comment>
<keyword evidence="3" id="KW-1185">Reference proteome</keyword>
<evidence type="ECO:0000313" key="3">
    <source>
        <dbReference type="Proteomes" id="UP000449710"/>
    </source>
</evidence>